<evidence type="ECO:0000313" key="11">
    <source>
        <dbReference type="EMBL" id="EAT16931.1"/>
    </source>
</evidence>
<dbReference type="PANTHER" id="PTHR30309:SF0">
    <property type="entry name" value="GLYCEROL-3-PHOSPHATE ACYLTRANSFERASE-RELATED"/>
    <property type="match status" value="1"/>
</dbReference>
<keyword evidence="12" id="KW-1185">Reference proteome</keyword>
<keyword evidence="4 10" id="KW-0812">Transmembrane</keyword>
<evidence type="ECO:0000256" key="3">
    <source>
        <dbReference type="ARBA" id="ARBA00022679"/>
    </source>
</evidence>
<evidence type="ECO:0000256" key="4">
    <source>
        <dbReference type="ARBA" id="ARBA00022692"/>
    </source>
</evidence>
<dbReference type="SMART" id="SM01207">
    <property type="entry name" value="G3P_acyltransf"/>
    <property type="match status" value="1"/>
</dbReference>
<comment type="catalytic activity">
    <reaction evidence="10">
        <text>an acyl phosphate + sn-glycerol 3-phosphate = a 1-acyl-sn-glycero-3-phosphate + phosphate</text>
        <dbReference type="Rhea" id="RHEA:34075"/>
        <dbReference type="ChEBI" id="CHEBI:43474"/>
        <dbReference type="ChEBI" id="CHEBI:57597"/>
        <dbReference type="ChEBI" id="CHEBI:57970"/>
        <dbReference type="ChEBI" id="CHEBI:59918"/>
        <dbReference type="EC" id="2.3.1.275"/>
    </reaction>
</comment>
<evidence type="ECO:0000313" key="12">
    <source>
        <dbReference type="Proteomes" id="UP000005695"/>
    </source>
</evidence>
<name>Q1K3P3_DESA6</name>
<comment type="subcellular location">
    <subcellularLocation>
        <location evidence="10">Cell membrane</location>
        <topology evidence="10">Multi-pass membrane protein</topology>
    </subcellularLocation>
</comment>
<evidence type="ECO:0000256" key="7">
    <source>
        <dbReference type="ARBA" id="ARBA00023136"/>
    </source>
</evidence>
<dbReference type="NCBIfam" id="TIGR00023">
    <property type="entry name" value="glycerol-3-phosphate 1-O-acyltransferase PlsY"/>
    <property type="match status" value="1"/>
</dbReference>
<dbReference type="InterPro" id="IPR003811">
    <property type="entry name" value="G3P_acylTferase_PlsY"/>
</dbReference>
<dbReference type="EC" id="2.3.1.275" evidence="10"/>
<protein>
    <recommendedName>
        <fullName evidence="10">Glycerol-3-phosphate acyltransferase</fullName>
    </recommendedName>
    <alternativeName>
        <fullName evidence="10">Acyl-PO4 G3P acyltransferase</fullName>
    </alternativeName>
    <alternativeName>
        <fullName evidence="10">Acyl-phosphate--glycerol-3-phosphate acyltransferase</fullName>
    </alternativeName>
    <alternativeName>
        <fullName evidence="10">G3P acyltransferase</fullName>
        <shortName evidence="10">GPAT</shortName>
        <ecNumber evidence="10">2.3.1.275</ecNumber>
    </alternativeName>
    <alternativeName>
        <fullName evidence="10">Lysophosphatidic acid synthase</fullName>
        <shortName evidence="10">LPA synthase</shortName>
    </alternativeName>
</protein>
<reference evidence="11" key="1">
    <citation type="submission" date="2006-05" db="EMBL/GenBank/DDBJ databases">
        <title>Annotation of the draft genome assembly of Desulfuromonas acetoxidans DSM 684.</title>
        <authorList>
            <consortium name="US DOE Joint Genome Institute (JGI-ORNL)"/>
            <person name="Larimer F."/>
            <person name="Land M."/>
            <person name="Hauser L."/>
        </authorList>
    </citation>
    <scope>NUCLEOTIDE SEQUENCE [LARGE SCALE GENOMIC DNA]</scope>
    <source>
        <strain evidence="11">DSM 684</strain>
    </source>
</reference>
<keyword evidence="6 10" id="KW-0443">Lipid metabolism</keyword>
<dbReference type="AlphaFoldDB" id="Q1K3P3"/>
<comment type="caution">
    <text evidence="11">The sequence shown here is derived from an EMBL/GenBank/DDBJ whole genome shotgun (WGS) entry which is preliminary data.</text>
</comment>
<feature type="transmembrane region" description="Helical" evidence="10">
    <location>
        <begin position="82"/>
        <end position="102"/>
    </location>
</feature>
<keyword evidence="1 10" id="KW-1003">Cell membrane</keyword>
<proteinExistence type="inferred from homology"/>
<keyword evidence="3 10" id="KW-0808">Transferase</keyword>
<evidence type="ECO:0000256" key="9">
    <source>
        <dbReference type="ARBA" id="ARBA00023264"/>
    </source>
</evidence>
<comment type="subunit">
    <text evidence="10">Probably interacts with PlsX.</text>
</comment>
<dbReference type="RefSeq" id="WP_005997753.1">
    <property type="nucleotide sequence ID" value="NZ_AAEW02000002.1"/>
</dbReference>
<accession>Q1K3P3</accession>
<evidence type="ECO:0000256" key="2">
    <source>
        <dbReference type="ARBA" id="ARBA00022516"/>
    </source>
</evidence>
<gene>
    <name evidence="10" type="primary">plsY</name>
    <name evidence="11" type="ORF">Dace_2797</name>
</gene>
<keyword evidence="9 10" id="KW-1208">Phospholipid metabolism</keyword>
<dbReference type="GO" id="GO:0043772">
    <property type="term" value="F:acyl-phosphate glycerol-3-phosphate acyltransferase activity"/>
    <property type="evidence" value="ECO:0007669"/>
    <property type="project" value="UniProtKB-UniRule"/>
</dbReference>
<evidence type="ECO:0000256" key="8">
    <source>
        <dbReference type="ARBA" id="ARBA00023209"/>
    </source>
</evidence>
<dbReference type="GO" id="GO:0008654">
    <property type="term" value="P:phospholipid biosynthetic process"/>
    <property type="evidence" value="ECO:0007669"/>
    <property type="project" value="UniProtKB-UniRule"/>
</dbReference>
<dbReference type="UniPathway" id="UPA00085"/>
<evidence type="ECO:0000256" key="6">
    <source>
        <dbReference type="ARBA" id="ARBA00023098"/>
    </source>
</evidence>
<evidence type="ECO:0000256" key="5">
    <source>
        <dbReference type="ARBA" id="ARBA00022989"/>
    </source>
</evidence>
<reference evidence="11" key="2">
    <citation type="submission" date="2006-05" db="EMBL/GenBank/DDBJ databases">
        <title>Sequencing of the draft genome and assembly of Desulfuromonas acetoxidans DSM 684.</title>
        <authorList>
            <consortium name="US DOE Joint Genome Institute (JGI-PGF)"/>
            <person name="Copeland A."/>
            <person name="Lucas S."/>
            <person name="Lapidus A."/>
            <person name="Barry K."/>
            <person name="Detter J.C."/>
            <person name="Glavina del Rio T."/>
            <person name="Hammon N."/>
            <person name="Israni S."/>
            <person name="Dalin E."/>
            <person name="Tice H."/>
            <person name="Bruce D."/>
            <person name="Pitluck S."/>
            <person name="Richardson P."/>
        </authorList>
    </citation>
    <scope>NUCLEOTIDE SEQUENCE [LARGE SCALE GENOMIC DNA]</scope>
    <source>
        <strain evidence="11">DSM 684</strain>
    </source>
</reference>
<keyword evidence="5 10" id="KW-1133">Transmembrane helix</keyword>
<comment type="pathway">
    <text evidence="10">Lipid metabolism; phospholipid metabolism.</text>
</comment>
<dbReference type="GO" id="GO:0005886">
    <property type="term" value="C:plasma membrane"/>
    <property type="evidence" value="ECO:0007669"/>
    <property type="project" value="UniProtKB-SubCell"/>
</dbReference>
<keyword evidence="2 10" id="KW-0444">Lipid biosynthesis</keyword>
<keyword evidence="7 10" id="KW-0472">Membrane</keyword>
<evidence type="ECO:0000256" key="10">
    <source>
        <dbReference type="HAMAP-Rule" id="MF_01043"/>
    </source>
</evidence>
<evidence type="ECO:0000256" key="1">
    <source>
        <dbReference type="ARBA" id="ARBA00022475"/>
    </source>
</evidence>
<feature type="transmembrane region" description="Helical" evidence="10">
    <location>
        <begin position="162"/>
        <end position="179"/>
    </location>
</feature>
<dbReference type="Proteomes" id="UP000005695">
    <property type="component" value="Unassembled WGS sequence"/>
</dbReference>
<keyword evidence="8 10" id="KW-0594">Phospholipid biosynthesis</keyword>
<dbReference type="PANTHER" id="PTHR30309">
    <property type="entry name" value="INNER MEMBRANE PROTEIN YGIH"/>
    <property type="match status" value="1"/>
</dbReference>
<feature type="transmembrane region" description="Helical" evidence="10">
    <location>
        <begin position="6"/>
        <end position="24"/>
    </location>
</feature>
<feature type="transmembrane region" description="Helical" evidence="10">
    <location>
        <begin position="114"/>
        <end position="133"/>
    </location>
</feature>
<feature type="transmembrane region" description="Helical" evidence="10">
    <location>
        <begin position="139"/>
        <end position="155"/>
    </location>
</feature>
<dbReference type="HAMAP" id="MF_01043">
    <property type="entry name" value="PlsY"/>
    <property type="match status" value="1"/>
</dbReference>
<dbReference type="EMBL" id="AAEW02000002">
    <property type="protein sequence ID" value="EAT16931.1"/>
    <property type="molecule type" value="Genomic_DNA"/>
</dbReference>
<organism evidence="11 12">
    <name type="scientific">Desulfuromonas acetoxidans (strain DSM 684 / 11070)</name>
    <dbReference type="NCBI Taxonomy" id="281689"/>
    <lineage>
        <taxon>Bacteria</taxon>
        <taxon>Pseudomonadati</taxon>
        <taxon>Thermodesulfobacteriota</taxon>
        <taxon>Desulfuromonadia</taxon>
        <taxon>Desulfuromonadales</taxon>
        <taxon>Desulfuromonadaceae</taxon>
        <taxon>Desulfuromonas</taxon>
    </lineage>
</organism>
<comment type="similarity">
    <text evidence="10">Belongs to the PlsY family.</text>
</comment>
<sequence>MMELTVILLVSYLIGAIPSGVVLTRLSGATDVRKAGSGNIGATNVYRVAGKRLGILTLLADMLKGVVPLLAVQWLYSSEPKVLAWVAVALFVGHCYPVYLMFKGGKGVATALGIYLVLSPASVGIALLVFAFVLWRWQYVSLASICAAAVIPALVYGFERSLPIFIATLVIAAGVIYRHRGNISRLLDGSESRFKG</sequence>
<feature type="transmembrane region" description="Helical" evidence="10">
    <location>
        <begin position="53"/>
        <end position="76"/>
    </location>
</feature>
<dbReference type="Pfam" id="PF02660">
    <property type="entry name" value="G3P_acyltransf"/>
    <property type="match status" value="1"/>
</dbReference>
<comment type="function">
    <text evidence="10">Catalyzes the transfer of an acyl group from acyl-phosphate (acyl-PO(4)) to glycerol-3-phosphate (G3P) to form lysophosphatidic acid (LPA). This enzyme utilizes acyl-phosphate as fatty acyl donor, but not acyl-CoA or acyl-ACP.</text>
</comment>